<sequence>MARRRLLFLAHRIPYPPDKGDKIRAWHMLDHLAETWEVDLGCLVDDPADLAHLPVLEARCATVRHARLTGAARRLRAMAALRPGRPLSLGWFHEPGLYRWVREGLASGRYDAVLAYSSTMAAYVVGAPKGAALVLDMVDVDSEKWRAYAATTEGPMRHVWAREARTLLAFERRAALAFDRTILVSPDEAAHFAALAPGAADRIDWVENGVDLRHFDAALELPSPFEGGRPAIVFTGTMDYRPNVEAVRFFADHVMPRLAGLDPAPVFHVVGANPAPSVRALAARGDVRVTGRVPDVRPYLAHAAVAVAPLGIARGIQNKVLEAMAMARPVVASPQAFEGVRAVAGRDLLVADGAEAMAAAVAAVLRGEHPAMGSVARVAVARGHDWGATLSRLDRILDEAMRKRLPETARVA</sequence>
<dbReference type="AlphaFoldDB" id="A0A9X9WSP1"/>
<gene>
    <name evidence="1" type="ORF">GXW76_03200</name>
</gene>
<dbReference type="Proteomes" id="UP001138751">
    <property type="component" value="Unassembled WGS sequence"/>
</dbReference>
<reference evidence="1" key="1">
    <citation type="submission" date="2020-01" db="EMBL/GenBank/DDBJ databases">
        <authorList>
            <person name="Rat A."/>
        </authorList>
    </citation>
    <scope>NUCLEOTIDE SEQUENCE</scope>
    <source>
        <strain evidence="1">LMG 31231</strain>
    </source>
</reference>
<evidence type="ECO:0000313" key="2">
    <source>
        <dbReference type="Proteomes" id="UP001138751"/>
    </source>
</evidence>
<proteinExistence type="predicted"/>
<evidence type="ECO:0000313" key="1">
    <source>
        <dbReference type="EMBL" id="MBR0670170.1"/>
    </source>
</evidence>
<dbReference type="GO" id="GO:0016757">
    <property type="term" value="F:glycosyltransferase activity"/>
    <property type="evidence" value="ECO:0007669"/>
    <property type="project" value="TreeGrafter"/>
</dbReference>
<dbReference type="Pfam" id="PF13692">
    <property type="entry name" value="Glyco_trans_1_4"/>
    <property type="match status" value="1"/>
</dbReference>
<dbReference type="NCBIfam" id="TIGR03087">
    <property type="entry name" value="stp1"/>
    <property type="match status" value="1"/>
</dbReference>
<protein>
    <submittedName>
        <fullName evidence="1">TIGR03087 family PEP-CTERM/XrtA system glycosyltransferase</fullName>
    </submittedName>
</protein>
<dbReference type="CDD" id="cd03801">
    <property type="entry name" value="GT4_PimA-like"/>
    <property type="match status" value="1"/>
</dbReference>
<dbReference type="InterPro" id="IPR017521">
    <property type="entry name" value="Sugar_tfrase_PEP-CTERM_Stp1"/>
</dbReference>
<reference evidence="1" key="2">
    <citation type="journal article" date="2021" name="Syst. Appl. Microbiol.">
        <title>Roseomonas hellenica sp. nov., isolated from roots of wild-growing Alkanna tinctoria.</title>
        <authorList>
            <person name="Rat A."/>
            <person name="Naranjo H.D."/>
            <person name="Lebbe L."/>
            <person name="Cnockaert M."/>
            <person name="Krigas N."/>
            <person name="Grigoriadou K."/>
            <person name="Maloupa E."/>
            <person name="Willems A."/>
        </authorList>
    </citation>
    <scope>NUCLEOTIDE SEQUENCE</scope>
    <source>
        <strain evidence="1">LMG 31231</strain>
    </source>
</reference>
<dbReference type="EMBL" id="JAAEDM010000005">
    <property type="protein sequence ID" value="MBR0670170.1"/>
    <property type="molecule type" value="Genomic_DNA"/>
</dbReference>
<keyword evidence="2" id="KW-1185">Reference proteome</keyword>
<dbReference type="SUPFAM" id="SSF53756">
    <property type="entry name" value="UDP-Glycosyltransferase/glycogen phosphorylase"/>
    <property type="match status" value="1"/>
</dbReference>
<comment type="caution">
    <text evidence="1">The sequence shown here is derived from an EMBL/GenBank/DDBJ whole genome shotgun (WGS) entry which is preliminary data.</text>
</comment>
<dbReference type="PANTHER" id="PTHR12526:SF600">
    <property type="entry name" value="GLYCOSYL TRANSFERASE GROUP 1"/>
    <property type="match status" value="1"/>
</dbReference>
<dbReference type="RefSeq" id="WP_211860543.1">
    <property type="nucleotide sequence ID" value="NZ_JAAEDM010000005.1"/>
</dbReference>
<organism evidence="1 2">
    <name type="scientific">Neoroseomonas soli</name>
    <dbReference type="NCBI Taxonomy" id="1081025"/>
    <lineage>
        <taxon>Bacteria</taxon>
        <taxon>Pseudomonadati</taxon>
        <taxon>Pseudomonadota</taxon>
        <taxon>Alphaproteobacteria</taxon>
        <taxon>Acetobacterales</taxon>
        <taxon>Acetobacteraceae</taxon>
        <taxon>Neoroseomonas</taxon>
    </lineage>
</organism>
<name>A0A9X9WSP1_9PROT</name>
<dbReference type="PANTHER" id="PTHR12526">
    <property type="entry name" value="GLYCOSYLTRANSFERASE"/>
    <property type="match status" value="1"/>
</dbReference>
<dbReference type="Gene3D" id="3.40.50.2000">
    <property type="entry name" value="Glycogen Phosphorylase B"/>
    <property type="match status" value="2"/>
</dbReference>
<accession>A0A9X9WSP1</accession>